<dbReference type="RefSeq" id="XP_002422766.1">
    <property type="nucleotide sequence ID" value="XM_002422721.1"/>
</dbReference>
<dbReference type="AlphaFoldDB" id="E0V9H2"/>
<evidence type="ECO:0000256" key="1">
    <source>
        <dbReference type="ARBA" id="ARBA00022786"/>
    </source>
</evidence>
<dbReference type="InterPro" id="IPR035754">
    <property type="entry name" value="SPRY_SPSB3"/>
</dbReference>
<reference evidence="3" key="2">
    <citation type="submission" date="2007-04" db="EMBL/GenBank/DDBJ databases">
        <title>The genome of the human body louse.</title>
        <authorList>
            <consortium name="The Human Body Louse Genome Consortium"/>
            <person name="Kirkness E."/>
            <person name="Walenz B."/>
            <person name="Hass B."/>
            <person name="Bruggner R."/>
            <person name="Strausberg R."/>
        </authorList>
    </citation>
    <scope>NUCLEOTIDE SEQUENCE</scope>
    <source>
        <strain evidence="3">USDA</strain>
    </source>
</reference>
<dbReference type="CTD" id="8233727"/>
<dbReference type="SUPFAM" id="SSF49899">
    <property type="entry name" value="Concanavalin A-like lectins/glucanases"/>
    <property type="match status" value="1"/>
</dbReference>
<dbReference type="eggNOG" id="KOG3953">
    <property type="taxonomic scope" value="Eukaryota"/>
</dbReference>
<dbReference type="OMA" id="TECNILA"/>
<dbReference type="HOGENOM" id="CLU_042284_1_2_1"/>
<dbReference type="InterPro" id="IPR043136">
    <property type="entry name" value="B30.2/SPRY_sf"/>
</dbReference>
<dbReference type="CDD" id="cd12876">
    <property type="entry name" value="SPRY_SOCS3"/>
    <property type="match status" value="1"/>
</dbReference>
<dbReference type="InterPro" id="IPR050672">
    <property type="entry name" value="FBXO45-Fsn/SPSB_families"/>
</dbReference>
<proteinExistence type="predicted"/>
<keyword evidence="5" id="KW-1185">Reference proteome</keyword>
<evidence type="ECO:0000313" key="3">
    <source>
        <dbReference type="EMBL" id="EEB10028.1"/>
    </source>
</evidence>
<dbReference type="PANTHER" id="PTHR12245:SF5">
    <property type="entry name" value="SPRY DOMAIN-CONTAINING SOCS BOX PROTEIN 3"/>
    <property type="match status" value="1"/>
</dbReference>
<dbReference type="EMBL" id="AAZO01000141">
    <property type="status" value="NOT_ANNOTATED_CDS"/>
    <property type="molecule type" value="Genomic_DNA"/>
</dbReference>
<dbReference type="InterPro" id="IPR003877">
    <property type="entry name" value="SPRY_dom"/>
</dbReference>
<gene>
    <name evidence="4" type="primary">8233727</name>
    <name evidence="3" type="ORF">Phum_PHUM011770</name>
</gene>
<dbReference type="InterPro" id="IPR013320">
    <property type="entry name" value="ConA-like_dom_sf"/>
</dbReference>
<keyword evidence="1" id="KW-0833">Ubl conjugation pathway</keyword>
<accession>E0V9H2</accession>
<dbReference type="Gene3D" id="2.60.120.920">
    <property type="match status" value="1"/>
</dbReference>
<dbReference type="EMBL" id="DS234993">
    <property type="protein sequence ID" value="EEB10028.1"/>
    <property type="molecule type" value="Genomic_DNA"/>
</dbReference>
<dbReference type="GO" id="GO:0043161">
    <property type="term" value="P:proteasome-mediated ubiquitin-dependent protein catabolic process"/>
    <property type="evidence" value="ECO:0007669"/>
    <property type="project" value="TreeGrafter"/>
</dbReference>
<name>E0V9H2_PEDHC</name>
<dbReference type="Pfam" id="PF00622">
    <property type="entry name" value="SPRY"/>
    <property type="match status" value="1"/>
</dbReference>
<dbReference type="PROSITE" id="PS50188">
    <property type="entry name" value="B302_SPRY"/>
    <property type="match status" value="1"/>
</dbReference>
<dbReference type="EnsemblMetazoa" id="PHUM011770-RA">
    <property type="protein sequence ID" value="PHUM011770-PA"/>
    <property type="gene ID" value="PHUM011770"/>
</dbReference>
<dbReference type="KEGG" id="phu:Phum_PHUM011770"/>
<dbReference type="SMART" id="SM00449">
    <property type="entry name" value="SPRY"/>
    <property type="match status" value="1"/>
</dbReference>
<dbReference type="OrthoDB" id="5951542at2759"/>
<dbReference type="VEuPathDB" id="VectorBase:PHUM011770"/>
<dbReference type="FunCoup" id="E0V9H2">
    <property type="interactions" value="101"/>
</dbReference>
<reference evidence="4" key="3">
    <citation type="submission" date="2020-05" db="UniProtKB">
        <authorList>
            <consortium name="EnsemblMetazoa"/>
        </authorList>
    </citation>
    <scope>IDENTIFICATION</scope>
    <source>
        <strain evidence="4">USDA</strain>
    </source>
</reference>
<dbReference type="GeneID" id="8233727"/>
<dbReference type="InterPro" id="IPR001870">
    <property type="entry name" value="B30.2/SPRY"/>
</dbReference>
<evidence type="ECO:0000313" key="5">
    <source>
        <dbReference type="Proteomes" id="UP000009046"/>
    </source>
</evidence>
<evidence type="ECO:0000259" key="2">
    <source>
        <dbReference type="PROSITE" id="PS50188"/>
    </source>
</evidence>
<dbReference type="InParanoid" id="E0V9H2"/>
<dbReference type="Proteomes" id="UP000009046">
    <property type="component" value="Unassembled WGS sequence"/>
</dbReference>
<evidence type="ECO:0000313" key="4">
    <source>
        <dbReference type="EnsemblMetazoa" id="PHUM011770-PA"/>
    </source>
</evidence>
<dbReference type="PANTHER" id="PTHR12245">
    <property type="entry name" value="SPRY DOMAIN CONTAINING SOCS BOX PROTEIN"/>
    <property type="match status" value="1"/>
</dbReference>
<organism>
    <name type="scientific">Pediculus humanus subsp. corporis</name>
    <name type="common">Body louse</name>
    <dbReference type="NCBI Taxonomy" id="121224"/>
    <lineage>
        <taxon>Eukaryota</taxon>
        <taxon>Metazoa</taxon>
        <taxon>Ecdysozoa</taxon>
        <taxon>Arthropoda</taxon>
        <taxon>Hexapoda</taxon>
        <taxon>Insecta</taxon>
        <taxon>Pterygota</taxon>
        <taxon>Neoptera</taxon>
        <taxon>Paraneoptera</taxon>
        <taxon>Psocodea</taxon>
        <taxon>Troctomorpha</taxon>
        <taxon>Phthiraptera</taxon>
        <taxon>Anoplura</taxon>
        <taxon>Pediculidae</taxon>
        <taxon>Pediculus</taxon>
    </lineage>
</organism>
<reference evidence="3" key="1">
    <citation type="submission" date="2007-04" db="EMBL/GenBank/DDBJ databases">
        <title>Annotation of Pediculus humanus corporis strain USDA.</title>
        <authorList>
            <person name="Kirkness E."/>
            <person name="Hannick L."/>
            <person name="Hass B."/>
            <person name="Bruggner R."/>
            <person name="Lawson D."/>
            <person name="Bidwell S."/>
            <person name="Joardar V."/>
            <person name="Caler E."/>
            <person name="Walenz B."/>
            <person name="Inman J."/>
            <person name="Schobel S."/>
            <person name="Galinsky K."/>
            <person name="Amedeo P."/>
            <person name="Strausberg R."/>
        </authorList>
    </citation>
    <scope>NUCLEOTIDE SEQUENCE</scope>
    <source>
        <strain evidence="3">USDA</strain>
    </source>
</reference>
<protein>
    <submittedName>
        <fullName evidence="3">SPRY domain-containing SOCS box protein, putative</fullName>
    </submittedName>
</protein>
<feature type="domain" description="B30.2/SPRY" evidence="2">
    <location>
        <begin position="20"/>
        <end position="213"/>
    </location>
</feature>
<dbReference type="STRING" id="121224.E0V9H2"/>
<dbReference type="GO" id="GO:0019005">
    <property type="term" value="C:SCF ubiquitin ligase complex"/>
    <property type="evidence" value="ECO:0007669"/>
    <property type="project" value="TreeGrafter"/>
</dbReference>
<sequence length="335" mass="38072">MDFWEGTMSAFKENKSYCACLGEKDKKLTCICGEVDYEPVWKWDEKAKTSTVIISNNGQKVYFHKGYSIGNACVRGDTPLLPGHDYYWEIKMLSSVYGTSMMIGIGTENFNINQSNLEFCNLLGCDSESWGMRFDGTLHHNKKSSSYNLLAGFTMGSIIGVHLDMWNGKLEYYLNRIPLGVAFSGLQNKILYPLLSSTASHTVMKLIFAHSEPHSLSLISAKYLNEKTFSSLPPGLKLYSKTCWWLFPKSTRLKSDKKFDLLPSLYSIDMLIDSDEEESSNSTECNILAPRVRRVFEASAAHNSFRSDNGAESRHFHSLAHVRPIRYRSKTWLDH</sequence>